<evidence type="ECO:0000313" key="2">
    <source>
        <dbReference type="Proteomes" id="UP000204551"/>
    </source>
</evidence>
<name>A0A221UYK0_9FLAO</name>
<evidence type="ECO:0008006" key="3">
    <source>
        <dbReference type="Google" id="ProtNLM"/>
    </source>
</evidence>
<accession>A0A221UYK0</accession>
<reference evidence="1 2" key="1">
    <citation type="submission" date="2017-07" db="EMBL/GenBank/DDBJ databases">
        <title>Genome Sequence of Arenibacter algicola Strain SMS7 Isolated from a culture of the Diatom Skeletonema marinoi.</title>
        <authorList>
            <person name="Topel M."/>
            <person name="Pinder M.I.M."/>
            <person name="Johansson O.N."/>
            <person name="Kourtchenko O."/>
            <person name="Godhe A."/>
            <person name="Clarke A.K."/>
        </authorList>
    </citation>
    <scope>NUCLEOTIDE SEQUENCE [LARGE SCALE GENOMIC DNA]</scope>
    <source>
        <strain evidence="1 2">SMS7</strain>
    </source>
</reference>
<dbReference type="Proteomes" id="UP000204551">
    <property type="component" value="Chromosome"/>
</dbReference>
<dbReference type="RefSeq" id="WP_093978580.1">
    <property type="nucleotide sequence ID" value="NZ_CP022515.1"/>
</dbReference>
<gene>
    <name evidence="1" type="ORF">AREALGSMS7_02528</name>
</gene>
<proteinExistence type="predicted"/>
<organism evidence="1 2">
    <name type="scientific">Arenibacter algicola</name>
    <dbReference type="NCBI Taxonomy" id="616991"/>
    <lineage>
        <taxon>Bacteria</taxon>
        <taxon>Pseudomonadati</taxon>
        <taxon>Bacteroidota</taxon>
        <taxon>Flavobacteriia</taxon>
        <taxon>Flavobacteriales</taxon>
        <taxon>Flavobacteriaceae</taxon>
        <taxon>Arenibacter</taxon>
    </lineage>
</organism>
<protein>
    <recommendedName>
        <fullName evidence="3">ABM domain-containing protein</fullName>
    </recommendedName>
</protein>
<dbReference type="AlphaFoldDB" id="A0A221UYK0"/>
<dbReference type="eggNOG" id="ENOG50338N1">
    <property type="taxonomic scope" value="Bacteria"/>
</dbReference>
<sequence length="97" mass="11289">MKKVMVQFDFRGMTTKQFDQCWDEIRKAGQTSPKGLLHHHAAKTPNGMLIFDIWESAERFEAFGKTLMPILEKLKIPKTKPSIFPLHYEYNGNLVVH</sequence>
<dbReference type="KEGG" id="aalg:AREALGSMS7_02528"/>
<evidence type="ECO:0000313" key="1">
    <source>
        <dbReference type="EMBL" id="ASO05971.1"/>
    </source>
</evidence>
<dbReference type="EMBL" id="CP022515">
    <property type="protein sequence ID" value="ASO05971.1"/>
    <property type="molecule type" value="Genomic_DNA"/>
</dbReference>